<dbReference type="Proteomes" id="UP001310890">
    <property type="component" value="Unassembled WGS sequence"/>
</dbReference>
<evidence type="ECO:0000313" key="6">
    <source>
        <dbReference type="Proteomes" id="UP001310890"/>
    </source>
</evidence>
<dbReference type="PANTHER" id="PTHR44169:SF6">
    <property type="entry name" value="NADPH-DEPENDENT 1-ACYLDIHYDROXYACETONE PHOSPHATE REDUCTASE"/>
    <property type="match status" value="1"/>
</dbReference>
<dbReference type="Gene3D" id="3.40.50.720">
    <property type="entry name" value="NAD(P)-binding Rossmann-like Domain"/>
    <property type="match status" value="1"/>
</dbReference>
<organism evidence="5 6">
    <name type="scientific">Meristemomyces frigidus</name>
    <dbReference type="NCBI Taxonomy" id="1508187"/>
    <lineage>
        <taxon>Eukaryota</taxon>
        <taxon>Fungi</taxon>
        <taxon>Dikarya</taxon>
        <taxon>Ascomycota</taxon>
        <taxon>Pezizomycotina</taxon>
        <taxon>Dothideomycetes</taxon>
        <taxon>Dothideomycetidae</taxon>
        <taxon>Mycosphaerellales</taxon>
        <taxon>Teratosphaeriaceae</taxon>
        <taxon>Meristemomyces</taxon>
    </lineage>
</organism>
<dbReference type="PRINTS" id="PR00080">
    <property type="entry name" value="SDRFAMILY"/>
</dbReference>
<dbReference type="GO" id="GO:0005811">
    <property type="term" value="C:lipid droplet"/>
    <property type="evidence" value="ECO:0007669"/>
    <property type="project" value="TreeGrafter"/>
</dbReference>
<evidence type="ECO:0000256" key="2">
    <source>
        <dbReference type="ARBA" id="ARBA00022857"/>
    </source>
</evidence>
<dbReference type="CDD" id="cd05374">
    <property type="entry name" value="17beta-HSD-like_SDR_c"/>
    <property type="match status" value="1"/>
</dbReference>
<comment type="caution">
    <text evidence="5">The sequence shown here is derived from an EMBL/GenBank/DDBJ whole genome shotgun (WGS) entry which is preliminary data.</text>
</comment>
<dbReference type="PRINTS" id="PR00081">
    <property type="entry name" value="GDHRDH"/>
</dbReference>
<dbReference type="GO" id="GO:0005783">
    <property type="term" value="C:endoplasmic reticulum"/>
    <property type="evidence" value="ECO:0007669"/>
    <property type="project" value="TreeGrafter"/>
</dbReference>
<dbReference type="SUPFAM" id="SSF51735">
    <property type="entry name" value="NAD(P)-binding Rossmann-fold domains"/>
    <property type="match status" value="1"/>
</dbReference>
<evidence type="ECO:0000256" key="3">
    <source>
        <dbReference type="ARBA" id="ARBA00023002"/>
    </source>
</evidence>
<dbReference type="PROSITE" id="PS00061">
    <property type="entry name" value="ADH_SHORT"/>
    <property type="match status" value="1"/>
</dbReference>
<reference evidence="5" key="1">
    <citation type="submission" date="2023-08" db="EMBL/GenBank/DDBJ databases">
        <title>Black Yeasts Isolated from many extreme environments.</title>
        <authorList>
            <person name="Coleine C."/>
            <person name="Stajich J.E."/>
            <person name="Selbmann L."/>
        </authorList>
    </citation>
    <scope>NUCLEOTIDE SEQUENCE</scope>
    <source>
        <strain evidence="5">CCFEE 5401</strain>
    </source>
</reference>
<evidence type="ECO:0008006" key="7">
    <source>
        <dbReference type="Google" id="ProtNLM"/>
    </source>
</evidence>
<gene>
    <name evidence="5" type="ORF">LTR62_005317</name>
</gene>
<name>A0AAN7TD32_9PEZI</name>
<keyword evidence="3" id="KW-0560">Oxidoreductase</keyword>
<dbReference type="PROSITE" id="PS51257">
    <property type="entry name" value="PROKAR_LIPOPROTEIN"/>
    <property type="match status" value="1"/>
</dbReference>
<dbReference type="EMBL" id="JAVRRL010000042">
    <property type="protein sequence ID" value="KAK5111118.1"/>
    <property type="molecule type" value="Genomic_DNA"/>
</dbReference>
<dbReference type="PANTHER" id="PTHR44169">
    <property type="entry name" value="NADPH-DEPENDENT 1-ACYLDIHYDROXYACETONE PHOSPHATE REDUCTASE"/>
    <property type="match status" value="1"/>
</dbReference>
<sequence>MPKTVLITGTSSGIGHSLALAFAAQGCHVFATARNSSSISDLAAQGIETLALEVTDLTSIQALRAEIETRTKGKLDILINNAGRNYTVPALDADIDEIRSTFETNVFAVMRVCQVFAPLIMASKGTIVQIGSLAAVMPYVFGSVYNASKGALHSYTDTLRVELAPFGVRVLNVITGGVKSDLSRVERTLPEGSFYLPIVDEYDRRQKYSQVVAVPSEEYAKAVVQHVLFSRKDTAWEGGKSWLVWFLTTFLPRQVLDIYMTRTFKLWRLSGANTKKLT</sequence>
<protein>
    <recommendedName>
        <fullName evidence="7">NAD(P)-binding protein</fullName>
    </recommendedName>
</protein>
<proteinExistence type="inferred from homology"/>
<dbReference type="AlphaFoldDB" id="A0AAN7TD32"/>
<evidence type="ECO:0000256" key="4">
    <source>
        <dbReference type="RuleBase" id="RU000363"/>
    </source>
</evidence>
<accession>A0AAN7TD32</accession>
<dbReference type="Pfam" id="PF00106">
    <property type="entry name" value="adh_short"/>
    <property type="match status" value="1"/>
</dbReference>
<keyword evidence="2" id="KW-0521">NADP</keyword>
<evidence type="ECO:0000313" key="5">
    <source>
        <dbReference type="EMBL" id="KAK5111118.1"/>
    </source>
</evidence>
<dbReference type="GO" id="GO:0000140">
    <property type="term" value="F:acylglycerone-phosphate reductase (NADP+) activity"/>
    <property type="evidence" value="ECO:0007669"/>
    <property type="project" value="TreeGrafter"/>
</dbReference>
<dbReference type="GO" id="GO:0004806">
    <property type="term" value="F:triacylglycerol lipase activity"/>
    <property type="evidence" value="ECO:0007669"/>
    <property type="project" value="TreeGrafter"/>
</dbReference>
<dbReference type="InterPro" id="IPR036291">
    <property type="entry name" value="NAD(P)-bd_dom_sf"/>
</dbReference>
<dbReference type="FunFam" id="3.40.50.720:FF:000261">
    <property type="entry name" value="NADPH-dependent 1-acyldihydroxyacetone phosphate reductase"/>
    <property type="match status" value="1"/>
</dbReference>
<comment type="similarity">
    <text evidence="1 4">Belongs to the short-chain dehydrogenases/reductases (SDR) family.</text>
</comment>
<dbReference type="GO" id="GO:0019433">
    <property type="term" value="P:triglyceride catabolic process"/>
    <property type="evidence" value="ECO:0007669"/>
    <property type="project" value="TreeGrafter"/>
</dbReference>
<dbReference type="GO" id="GO:0006654">
    <property type="term" value="P:phosphatidic acid biosynthetic process"/>
    <property type="evidence" value="ECO:0007669"/>
    <property type="project" value="TreeGrafter"/>
</dbReference>
<dbReference type="InterPro" id="IPR002347">
    <property type="entry name" value="SDR_fam"/>
</dbReference>
<evidence type="ECO:0000256" key="1">
    <source>
        <dbReference type="ARBA" id="ARBA00006484"/>
    </source>
</evidence>
<dbReference type="InterPro" id="IPR020904">
    <property type="entry name" value="Sc_DH/Rdtase_CS"/>
</dbReference>